<evidence type="ECO:0000256" key="1">
    <source>
        <dbReference type="SAM" id="MobiDB-lite"/>
    </source>
</evidence>
<reference evidence="2 3" key="1">
    <citation type="journal article" date="2019" name="Commun. Biol.">
        <title>The bagworm genome reveals a unique fibroin gene that provides high tensile strength.</title>
        <authorList>
            <person name="Kono N."/>
            <person name="Nakamura H."/>
            <person name="Ohtoshi R."/>
            <person name="Tomita M."/>
            <person name="Numata K."/>
            <person name="Arakawa K."/>
        </authorList>
    </citation>
    <scope>NUCLEOTIDE SEQUENCE [LARGE SCALE GENOMIC DNA]</scope>
</reference>
<gene>
    <name evidence="2" type="ORF">EVAR_11811_1</name>
</gene>
<evidence type="ECO:0000313" key="2">
    <source>
        <dbReference type="EMBL" id="GBP28348.1"/>
    </source>
</evidence>
<comment type="caution">
    <text evidence="2">The sequence shown here is derived from an EMBL/GenBank/DDBJ whole genome shotgun (WGS) entry which is preliminary data.</text>
</comment>
<feature type="compositionally biased region" description="Basic residues" evidence="1">
    <location>
        <begin position="67"/>
        <end position="77"/>
    </location>
</feature>
<accession>A0A4C1UPI1</accession>
<keyword evidence="3" id="KW-1185">Reference proteome</keyword>
<evidence type="ECO:0000313" key="3">
    <source>
        <dbReference type="Proteomes" id="UP000299102"/>
    </source>
</evidence>
<proteinExistence type="predicted"/>
<sequence length="228" mass="26007">MLGNRTIKDSSSSALYEINCKEKFIKAAGRLSTRRPESDNKVNMLSYRGYLSNAAIKRAEWIRRRRRSRGGCGRRRAGAGGDTPGASNPGHRYNHDRRDVDLVNDLALNCRLGRPSPKYCRQGLSLVLDPGPLTVHTNILSYGSEYTRRCPVRLPVARHINQLRFPNFEMFIYCILTSFCPQLRLRGRRMNVFIPFISTHHDVNDDPYIVPSFDTILPPLLIPILILI</sequence>
<dbReference type="Proteomes" id="UP000299102">
    <property type="component" value="Unassembled WGS sequence"/>
</dbReference>
<feature type="region of interest" description="Disordered" evidence="1">
    <location>
        <begin position="67"/>
        <end position="96"/>
    </location>
</feature>
<protein>
    <submittedName>
        <fullName evidence="2">Uncharacterized protein</fullName>
    </submittedName>
</protein>
<name>A0A4C1UPI1_EUMVA</name>
<organism evidence="2 3">
    <name type="scientific">Eumeta variegata</name>
    <name type="common">Bagworm moth</name>
    <name type="synonym">Eumeta japonica</name>
    <dbReference type="NCBI Taxonomy" id="151549"/>
    <lineage>
        <taxon>Eukaryota</taxon>
        <taxon>Metazoa</taxon>
        <taxon>Ecdysozoa</taxon>
        <taxon>Arthropoda</taxon>
        <taxon>Hexapoda</taxon>
        <taxon>Insecta</taxon>
        <taxon>Pterygota</taxon>
        <taxon>Neoptera</taxon>
        <taxon>Endopterygota</taxon>
        <taxon>Lepidoptera</taxon>
        <taxon>Glossata</taxon>
        <taxon>Ditrysia</taxon>
        <taxon>Tineoidea</taxon>
        <taxon>Psychidae</taxon>
        <taxon>Oiketicinae</taxon>
        <taxon>Eumeta</taxon>
    </lineage>
</organism>
<dbReference type="AlphaFoldDB" id="A0A4C1UPI1"/>
<dbReference type="EMBL" id="BGZK01000205">
    <property type="protein sequence ID" value="GBP28348.1"/>
    <property type="molecule type" value="Genomic_DNA"/>
</dbReference>